<dbReference type="SUPFAM" id="SSF52949">
    <property type="entry name" value="Macro domain-like"/>
    <property type="match status" value="1"/>
</dbReference>
<evidence type="ECO:0000313" key="3">
    <source>
        <dbReference type="Proteomes" id="UP000807353"/>
    </source>
</evidence>
<organism evidence="2 3">
    <name type="scientific">Collybia nuda</name>
    <dbReference type="NCBI Taxonomy" id="64659"/>
    <lineage>
        <taxon>Eukaryota</taxon>
        <taxon>Fungi</taxon>
        <taxon>Dikarya</taxon>
        <taxon>Basidiomycota</taxon>
        <taxon>Agaricomycotina</taxon>
        <taxon>Agaricomycetes</taxon>
        <taxon>Agaricomycetidae</taxon>
        <taxon>Agaricales</taxon>
        <taxon>Tricholomatineae</taxon>
        <taxon>Clitocybaceae</taxon>
        <taxon>Collybia</taxon>
    </lineage>
</organism>
<name>A0A9P5Y1E8_9AGAR</name>
<dbReference type="InterPro" id="IPR043472">
    <property type="entry name" value="Macro_dom-like"/>
</dbReference>
<accession>A0A9P5Y1E8</accession>
<dbReference type="Proteomes" id="UP000807353">
    <property type="component" value="Unassembled WGS sequence"/>
</dbReference>
<dbReference type="EMBL" id="MU150283">
    <property type="protein sequence ID" value="KAF9461523.1"/>
    <property type="molecule type" value="Genomic_DNA"/>
</dbReference>
<sequence>MADTTPIRPSLRQIGDDTIVRSSSIILEHAAEGASLESTFIKEGSLPALDSSLCPGFQSSEVKVVNADSFTVARDIIREYPSAHGKVSVLNLASDEEPAGGWKYVRSKTQEEALCYSSTLFCTLKSSYYPWPNLGPGSVSGIYSPGVVIFKNDLDHDCVDLDPMDRKVVSVLTVAAPRGPDLTSDESSFKNSSDLDNLRGKIKLVYRMAAYHGQQYLVLGAMGCGAYACPPKLVAEEMKTALLDPEFGGWFRKVVFAVYSNRKNGPGNFDVFQSVFNGALEIEESPTVRTGTAVVYKLD</sequence>
<dbReference type="InterPro" id="IPR019261">
    <property type="entry name" value="PARG_cat_microbial"/>
</dbReference>
<evidence type="ECO:0000313" key="2">
    <source>
        <dbReference type="EMBL" id="KAF9461523.1"/>
    </source>
</evidence>
<dbReference type="PANTHER" id="PTHR35596:SF1">
    <property type="entry name" value="MICROBIAL-TYPE PARG CATALYTIC DOMAIN-CONTAINING PROTEIN"/>
    <property type="match status" value="1"/>
</dbReference>
<dbReference type="Pfam" id="PF10021">
    <property type="entry name" value="PARG_cat_microb"/>
    <property type="match status" value="1"/>
</dbReference>
<feature type="domain" description="Microbial-type PARG catalytic" evidence="1">
    <location>
        <begin position="58"/>
        <end position="152"/>
    </location>
</feature>
<gene>
    <name evidence="2" type="ORF">BDZ94DRAFT_1323298</name>
</gene>
<dbReference type="PANTHER" id="PTHR35596">
    <property type="entry name" value="DUF2263 DOMAIN-CONTAINING PROTEIN"/>
    <property type="match status" value="1"/>
</dbReference>
<dbReference type="InterPro" id="IPR012664">
    <property type="entry name" value="CHP02452"/>
</dbReference>
<proteinExistence type="predicted"/>
<protein>
    <recommendedName>
        <fullName evidence="1">Microbial-type PARG catalytic domain-containing protein</fullName>
    </recommendedName>
</protein>
<dbReference type="OrthoDB" id="9985428at2759"/>
<dbReference type="NCBIfam" id="TIGR02452">
    <property type="entry name" value="TIGR02452 family protein"/>
    <property type="match status" value="1"/>
</dbReference>
<dbReference type="Gene3D" id="3.40.220.10">
    <property type="entry name" value="Leucine Aminopeptidase, subunit E, domain 1"/>
    <property type="match status" value="1"/>
</dbReference>
<comment type="caution">
    <text evidence="2">The sequence shown here is derived from an EMBL/GenBank/DDBJ whole genome shotgun (WGS) entry which is preliminary data.</text>
</comment>
<evidence type="ECO:0000259" key="1">
    <source>
        <dbReference type="Pfam" id="PF10021"/>
    </source>
</evidence>
<dbReference type="AlphaFoldDB" id="A0A9P5Y1E8"/>
<keyword evidence="3" id="KW-1185">Reference proteome</keyword>
<reference evidence="2" key="1">
    <citation type="submission" date="2020-11" db="EMBL/GenBank/DDBJ databases">
        <authorList>
            <consortium name="DOE Joint Genome Institute"/>
            <person name="Ahrendt S."/>
            <person name="Riley R."/>
            <person name="Andreopoulos W."/>
            <person name="Labutti K."/>
            <person name="Pangilinan J."/>
            <person name="Ruiz-Duenas F.J."/>
            <person name="Barrasa J.M."/>
            <person name="Sanchez-Garcia M."/>
            <person name="Camarero S."/>
            <person name="Miyauchi S."/>
            <person name="Serrano A."/>
            <person name="Linde D."/>
            <person name="Babiker R."/>
            <person name="Drula E."/>
            <person name="Ayuso-Fernandez I."/>
            <person name="Pacheco R."/>
            <person name="Padilla G."/>
            <person name="Ferreira P."/>
            <person name="Barriuso J."/>
            <person name="Kellner H."/>
            <person name="Castanera R."/>
            <person name="Alfaro M."/>
            <person name="Ramirez L."/>
            <person name="Pisabarro A.G."/>
            <person name="Kuo A."/>
            <person name="Tritt A."/>
            <person name="Lipzen A."/>
            <person name="He G."/>
            <person name="Yan M."/>
            <person name="Ng V."/>
            <person name="Cullen D."/>
            <person name="Martin F."/>
            <person name="Rosso M.-N."/>
            <person name="Henrissat B."/>
            <person name="Hibbett D."/>
            <person name="Martinez A.T."/>
            <person name="Grigoriev I.V."/>
        </authorList>
    </citation>
    <scope>NUCLEOTIDE SEQUENCE</scope>
    <source>
        <strain evidence="2">CBS 247.69</strain>
    </source>
</reference>